<dbReference type="PROSITE" id="PS00041">
    <property type="entry name" value="HTH_ARAC_FAMILY_1"/>
    <property type="match status" value="1"/>
</dbReference>
<accession>A0A1I6TE30</accession>
<dbReference type="Pfam" id="PF12833">
    <property type="entry name" value="HTH_18"/>
    <property type="match status" value="1"/>
</dbReference>
<evidence type="ECO:0000259" key="4">
    <source>
        <dbReference type="PROSITE" id="PS01124"/>
    </source>
</evidence>
<dbReference type="InterPro" id="IPR018062">
    <property type="entry name" value="HTH_AraC-typ_CS"/>
</dbReference>
<feature type="domain" description="HTH araC/xylS-type" evidence="4">
    <location>
        <begin position="185"/>
        <end position="283"/>
    </location>
</feature>
<dbReference type="PRINTS" id="PR00032">
    <property type="entry name" value="HTHARAC"/>
</dbReference>
<dbReference type="InterPro" id="IPR018060">
    <property type="entry name" value="HTH_AraC"/>
</dbReference>
<reference evidence="5 6" key="1">
    <citation type="submission" date="2016-10" db="EMBL/GenBank/DDBJ databases">
        <authorList>
            <person name="de Groot N.N."/>
        </authorList>
    </citation>
    <scope>NUCLEOTIDE SEQUENCE [LARGE SCALE GENOMIC DNA]</scope>
    <source>
        <strain evidence="5 6">CGMCC 1.6114</strain>
    </source>
</reference>
<dbReference type="RefSeq" id="WP_038262781.1">
    <property type="nucleotide sequence ID" value="NZ_FPAG01000005.1"/>
</dbReference>
<proteinExistence type="predicted"/>
<name>A0A1I6TE30_9FLAO</name>
<dbReference type="SUPFAM" id="SSF51215">
    <property type="entry name" value="Regulatory protein AraC"/>
    <property type="match status" value="1"/>
</dbReference>
<dbReference type="Pfam" id="PF02311">
    <property type="entry name" value="AraC_binding"/>
    <property type="match status" value="1"/>
</dbReference>
<dbReference type="AlphaFoldDB" id="A0A1I6TE30"/>
<evidence type="ECO:0000313" key="6">
    <source>
        <dbReference type="Proteomes" id="UP000183209"/>
    </source>
</evidence>
<dbReference type="SUPFAM" id="SSF46689">
    <property type="entry name" value="Homeodomain-like"/>
    <property type="match status" value="2"/>
</dbReference>
<organism evidence="5 6">
    <name type="scientific">Zhouia amylolytica</name>
    <dbReference type="NCBI Taxonomy" id="376730"/>
    <lineage>
        <taxon>Bacteria</taxon>
        <taxon>Pseudomonadati</taxon>
        <taxon>Bacteroidota</taxon>
        <taxon>Flavobacteriia</taxon>
        <taxon>Flavobacteriales</taxon>
        <taxon>Flavobacteriaceae</taxon>
        <taxon>Zhouia</taxon>
    </lineage>
</organism>
<protein>
    <submittedName>
        <fullName evidence="5">AraC-type DNA-binding protein</fullName>
    </submittedName>
</protein>
<dbReference type="InterPro" id="IPR037923">
    <property type="entry name" value="HTH-like"/>
</dbReference>
<dbReference type="PROSITE" id="PS01124">
    <property type="entry name" value="HTH_ARAC_FAMILY_2"/>
    <property type="match status" value="1"/>
</dbReference>
<sequence length="286" mass="33198">MKPIPFKIPKSENSSLRVQIDEGLHFYDRLHYHSEFQITTIEKGEGILYSGNNMTQFKPGDTFILGSNIPHLMKSAKPYFSEASTGVYSVSLFFNLNSFGQNFFNIPELKNIHTLLQESKRGILIEGPLKKAIHQQILKMPLQKEEELIIQLLQILSVLNKASKSFINSDVYRFSIQEKDGLRLNDIINYTFNHLEDDIKIDDIAEVANLSRSQFSRYFKLHTRKTYVEFLNELRIESACNLLLNENNTIENICYDVGFKNLSNFNRQFKKVKSVTPSQYRSIQLK</sequence>
<keyword evidence="3" id="KW-0804">Transcription</keyword>
<dbReference type="SMART" id="SM00342">
    <property type="entry name" value="HTH_ARAC"/>
    <property type="match status" value="1"/>
</dbReference>
<dbReference type="Gene3D" id="2.60.120.10">
    <property type="entry name" value="Jelly Rolls"/>
    <property type="match status" value="1"/>
</dbReference>
<dbReference type="InterPro" id="IPR020449">
    <property type="entry name" value="Tscrpt_reg_AraC-type_HTH"/>
</dbReference>
<evidence type="ECO:0000256" key="2">
    <source>
        <dbReference type="ARBA" id="ARBA00023125"/>
    </source>
</evidence>
<dbReference type="GO" id="GO:0003700">
    <property type="term" value="F:DNA-binding transcription factor activity"/>
    <property type="evidence" value="ECO:0007669"/>
    <property type="project" value="InterPro"/>
</dbReference>
<dbReference type="Proteomes" id="UP000183209">
    <property type="component" value="Unassembled WGS sequence"/>
</dbReference>
<evidence type="ECO:0000256" key="3">
    <source>
        <dbReference type="ARBA" id="ARBA00023163"/>
    </source>
</evidence>
<dbReference type="InterPro" id="IPR009057">
    <property type="entry name" value="Homeodomain-like_sf"/>
</dbReference>
<evidence type="ECO:0000256" key="1">
    <source>
        <dbReference type="ARBA" id="ARBA00023015"/>
    </source>
</evidence>
<keyword evidence="1" id="KW-0805">Transcription regulation</keyword>
<dbReference type="GO" id="GO:0043565">
    <property type="term" value="F:sequence-specific DNA binding"/>
    <property type="evidence" value="ECO:0007669"/>
    <property type="project" value="InterPro"/>
</dbReference>
<dbReference type="InterPro" id="IPR003313">
    <property type="entry name" value="AraC-bd"/>
</dbReference>
<dbReference type="PANTHER" id="PTHR43280:SF27">
    <property type="entry name" value="TRANSCRIPTIONAL REGULATOR MTLR"/>
    <property type="match status" value="1"/>
</dbReference>
<dbReference type="PANTHER" id="PTHR43280">
    <property type="entry name" value="ARAC-FAMILY TRANSCRIPTIONAL REGULATOR"/>
    <property type="match status" value="1"/>
</dbReference>
<dbReference type="Gene3D" id="1.10.10.60">
    <property type="entry name" value="Homeodomain-like"/>
    <property type="match status" value="2"/>
</dbReference>
<gene>
    <name evidence="5" type="ORF">SAMN04487906_1993</name>
</gene>
<dbReference type="OrthoDB" id="1410704at2"/>
<dbReference type="EMBL" id="FPAG01000005">
    <property type="protein sequence ID" value="SFS87403.1"/>
    <property type="molecule type" value="Genomic_DNA"/>
</dbReference>
<evidence type="ECO:0000313" key="5">
    <source>
        <dbReference type="EMBL" id="SFS87403.1"/>
    </source>
</evidence>
<keyword evidence="2 5" id="KW-0238">DNA-binding</keyword>
<dbReference type="InterPro" id="IPR014710">
    <property type="entry name" value="RmlC-like_jellyroll"/>
</dbReference>